<dbReference type="PROSITE" id="PS50921">
    <property type="entry name" value="ANTAR"/>
    <property type="match status" value="1"/>
</dbReference>
<dbReference type="InterPro" id="IPR036388">
    <property type="entry name" value="WH-like_DNA-bd_sf"/>
</dbReference>
<evidence type="ECO:0000313" key="6">
    <source>
        <dbReference type="EMBL" id="PSM38414.1"/>
    </source>
</evidence>
<evidence type="ECO:0000259" key="5">
    <source>
        <dbReference type="PROSITE" id="PS50921"/>
    </source>
</evidence>
<evidence type="ECO:0000256" key="4">
    <source>
        <dbReference type="ARBA" id="ARBA00023163"/>
    </source>
</evidence>
<dbReference type="RefSeq" id="WP_107021371.1">
    <property type="nucleotide sequence ID" value="NZ_KZ679056.1"/>
</dbReference>
<evidence type="ECO:0000256" key="3">
    <source>
        <dbReference type="ARBA" id="ARBA00023015"/>
    </source>
</evidence>
<dbReference type="Gene3D" id="1.10.10.10">
    <property type="entry name" value="Winged helix-like DNA-binding domain superfamily/Winged helix DNA-binding domain"/>
    <property type="match status" value="1"/>
</dbReference>
<dbReference type="EMBL" id="PYBJ01000030">
    <property type="protein sequence ID" value="PSM38414.1"/>
    <property type="molecule type" value="Genomic_DNA"/>
</dbReference>
<gene>
    <name evidence="6" type="ORF">C6Y14_37500</name>
</gene>
<dbReference type="SMART" id="SM01012">
    <property type="entry name" value="ANTAR"/>
    <property type="match status" value="1"/>
</dbReference>
<dbReference type="Pfam" id="PF03861">
    <property type="entry name" value="ANTAR"/>
    <property type="match status" value="1"/>
</dbReference>
<keyword evidence="3" id="KW-0805">Transcription regulation</keyword>
<dbReference type="OrthoDB" id="4112222at2"/>
<dbReference type="Proteomes" id="UP000240429">
    <property type="component" value="Unassembled WGS sequence"/>
</dbReference>
<dbReference type="Pfam" id="PF13185">
    <property type="entry name" value="GAF_2"/>
    <property type="match status" value="1"/>
</dbReference>
<evidence type="ECO:0000256" key="1">
    <source>
        <dbReference type="ARBA" id="ARBA00022679"/>
    </source>
</evidence>
<protein>
    <submittedName>
        <fullName evidence="6">Transcription antitermination regulator</fullName>
    </submittedName>
</protein>
<dbReference type="InterPro" id="IPR005561">
    <property type="entry name" value="ANTAR"/>
</dbReference>
<feature type="domain" description="ANTAR" evidence="5">
    <location>
        <begin position="175"/>
        <end position="236"/>
    </location>
</feature>
<proteinExistence type="predicted"/>
<dbReference type="InterPro" id="IPR029016">
    <property type="entry name" value="GAF-like_dom_sf"/>
</dbReference>
<sequence length="252" mass="27596">MSIEPLNTTRSQELAANLLALVDAPARGESEEHLLRRLARVTALVPGVEAAACSLIGPEGTPRRMAATDERTRRLECLQAESRVGPCLDIARGKGPLANIPMSHPHSRTRWPRFTSRALSEGFTAVTALPLAHQDRPLGALDLYHQHGRLGPSAIRWARLLADAAAVGLAHREVLRDALVRGDQLQNALNSRVLIEQAKGMLAERLDCDLQEAFEHLRGHARAQRMKLIDLAALIVGDPSGTSFFPRRHQTP</sequence>
<organism evidence="6 7">
    <name type="scientific">Streptomyces dioscori</name>
    <dbReference type="NCBI Taxonomy" id="2109333"/>
    <lineage>
        <taxon>Bacteria</taxon>
        <taxon>Bacillati</taxon>
        <taxon>Actinomycetota</taxon>
        <taxon>Actinomycetes</taxon>
        <taxon>Kitasatosporales</taxon>
        <taxon>Streptomycetaceae</taxon>
        <taxon>Streptomyces</taxon>
        <taxon>Streptomyces aurantiacus group</taxon>
    </lineage>
</organism>
<dbReference type="SUPFAM" id="SSF52172">
    <property type="entry name" value="CheY-like"/>
    <property type="match status" value="1"/>
</dbReference>
<name>A0A2P8PWR3_9ACTN</name>
<dbReference type="GO" id="GO:0016301">
    <property type="term" value="F:kinase activity"/>
    <property type="evidence" value="ECO:0007669"/>
    <property type="project" value="UniProtKB-KW"/>
</dbReference>
<keyword evidence="7" id="KW-1185">Reference proteome</keyword>
<comment type="caution">
    <text evidence="6">The sequence shown here is derived from an EMBL/GenBank/DDBJ whole genome shotgun (WGS) entry which is preliminary data.</text>
</comment>
<dbReference type="AlphaFoldDB" id="A0A2P8PWR3"/>
<dbReference type="InterPro" id="IPR011006">
    <property type="entry name" value="CheY-like_superfamily"/>
</dbReference>
<evidence type="ECO:0000313" key="7">
    <source>
        <dbReference type="Proteomes" id="UP000240429"/>
    </source>
</evidence>
<dbReference type="GO" id="GO:0003723">
    <property type="term" value="F:RNA binding"/>
    <property type="evidence" value="ECO:0007669"/>
    <property type="project" value="InterPro"/>
</dbReference>
<dbReference type="InterPro" id="IPR003018">
    <property type="entry name" value="GAF"/>
</dbReference>
<keyword evidence="2" id="KW-0418">Kinase</keyword>
<dbReference type="PIRSF" id="PIRSF036625">
    <property type="entry name" value="GAF_ANTAR"/>
    <property type="match status" value="1"/>
</dbReference>
<evidence type="ECO:0000256" key="2">
    <source>
        <dbReference type="ARBA" id="ARBA00022777"/>
    </source>
</evidence>
<dbReference type="Gene3D" id="3.30.450.40">
    <property type="match status" value="1"/>
</dbReference>
<keyword evidence="4" id="KW-0804">Transcription</keyword>
<dbReference type="InterPro" id="IPR012074">
    <property type="entry name" value="GAF_ANTAR"/>
</dbReference>
<accession>A0A2P8PWR3</accession>
<reference evidence="6 7" key="1">
    <citation type="submission" date="2018-03" db="EMBL/GenBank/DDBJ databases">
        <title>Streptomyces dioscori sp. nov., a novel endophytic actinobacterium isolated from bulbil of Dioscorea bulbifera L.</title>
        <authorList>
            <person name="Zhikuan W."/>
        </authorList>
    </citation>
    <scope>NUCLEOTIDE SEQUENCE [LARGE SCALE GENOMIC DNA]</scope>
    <source>
        <strain evidence="6 7">A217</strain>
    </source>
</reference>
<keyword evidence="1" id="KW-0808">Transferase</keyword>
<dbReference type="SUPFAM" id="SSF55781">
    <property type="entry name" value="GAF domain-like"/>
    <property type="match status" value="1"/>
</dbReference>